<name>A0AB33IA99_ACEAC</name>
<evidence type="ECO:0000256" key="1">
    <source>
        <dbReference type="SAM" id="MobiDB-lite"/>
    </source>
</evidence>
<dbReference type="AlphaFoldDB" id="A0AB33IA99"/>
<evidence type="ECO:0000313" key="3">
    <source>
        <dbReference type="Proteomes" id="UP000516424"/>
    </source>
</evidence>
<evidence type="ECO:0000313" key="2">
    <source>
        <dbReference type="EMBL" id="BCK75096.1"/>
    </source>
</evidence>
<reference evidence="2 3" key="1">
    <citation type="journal article" date="2011" name="Microbiology">
        <title>Transcriptome response to different carbon sources in Acetobacter aceti.</title>
        <authorList>
            <person name="Sakurai K."/>
            <person name="Arai H."/>
            <person name="Ishii M."/>
            <person name="Igarashi Y."/>
        </authorList>
    </citation>
    <scope>NUCLEOTIDE SEQUENCE [LARGE SCALE GENOMIC DNA]</scope>
    <source>
        <strain evidence="2 3">NBRC 14818</strain>
    </source>
</reference>
<keyword evidence="3" id="KW-1185">Reference proteome</keyword>
<accession>A0AB33IA99</accession>
<organism evidence="2 3">
    <name type="scientific">Acetobacter aceti NBRC 14818</name>
    <dbReference type="NCBI Taxonomy" id="887700"/>
    <lineage>
        <taxon>Bacteria</taxon>
        <taxon>Pseudomonadati</taxon>
        <taxon>Pseudomonadota</taxon>
        <taxon>Alphaproteobacteria</taxon>
        <taxon>Acetobacterales</taxon>
        <taxon>Acetobacteraceae</taxon>
        <taxon>Acetobacter</taxon>
        <taxon>Acetobacter subgen. Acetobacter</taxon>
    </lineage>
</organism>
<sequence length="59" mass="6733">MLAVEPLKASSRSLPVPNDFPSWRRPSCETDPARRDKIKGENIDEQVICFQQSRAGTFR</sequence>
<protein>
    <submittedName>
        <fullName evidence="2">Uncharacterized protein</fullName>
    </submittedName>
</protein>
<feature type="compositionally biased region" description="Basic and acidic residues" evidence="1">
    <location>
        <begin position="26"/>
        <end position="37"/>
    </location>
</feature>
<feature type="region of interest" description="Disordered" evidence="1">
    <location>
        <begin position="1"/>
        <end position="37"/>
    </location>
</feature>
<gene>
    <name evidence="2" type="ORF">EMQ_0702</name>
</gene>
<dbReference type="EMBL" id="AP023410">
    <property type="protein sequence ID" value="BCK75096.1"/>
    <property type="molecule type" value="Genomic_DNA"/>
</dbReference>
<proteinExistence type="predicted"/>
<dbReference type="Proteomes" id="UP000516424">
    <property type="component" value="Chromosome"/>
</dbReference>